<feature type="non-terminal residue" evidence="2">
    <location>
        <position position="1"/>
    </location>
</feature>
<protein>
    <recommendedName>
        <fullName evidence="1">Dockerin domain-containing protein</fullName>
    </recommendedName>
</protein>
<dbReference type="Gene3D" id="1.10.1330.10">
    <property type="entry name" value="Dockerin domain"/>
    <property type="match status" value="1"/>
</dbReference>
<reference evidence="2 3" key="1">
    <citation type="journal article" date="2015" name="Microbiome">
        <title>Genomic resolution of linkages in carbon, nitrogen, and sulfur cycling among widespread estuary sediment bacteria.</title>
        <authorList>
            <person name="Baker B.J."/>
            <person name="Lazar C.S."/>
            <person name="Teske A.P."/>
            <person name="Dick G.J."/>
        </authorList>
    </citation>
    <scope>NUCLEOTIDE SEQUENCE [LARGE SCALE GENOMIC DNA]</scope>
    <source>
        <strain evidence="2">DG_54_3</strain>
    </source>
</reference>
<name>A0A0S7XJJ5_UNCSA</name>
<evidence type="ECO:0000313" key="3">
    <source>
        <dbReference type="Proteomes" id="UP000051861"/>
    </source>
</evidence>
<dbReference type="Pfam" id="PF00404">
    <property type="entry name" value="Dockerin_1"/>
    <property type="match status" value="1"/>
</dbReference>
<dbReference type="CDD" id="cd14256">
    <property type="entry name" value="Dockerin_I"/>
    <property type="match status" value="1"/>
</dbReference>
<feature type="domain" description="Dockerin" evidence="1">
    <location>
        <begin position="247"/>
        <end position="314"/>
    </location>
</feature>
<accession>A0A0S7XJJ5</accession>
<dbReference type="InterPro" id="IPR036439">
    <property type="entry name" value="Dockerin_dom_sf"/>
</dbReference>
<dbReference type="Proteomes" id="UP000051861">
    <property type="component" value="Unassembled WGS sequence"/>
</dbReference>
<dbReference type="InterPro" id="IPR016134">
    <property type="entry name" value="Dockerin_dom"/>
</dbReference>
<dbReference type="SUPFAM" id="SSF63446">
    <property type="entry name" value="Type I dockerin domain"/>
    <property type="match status" value="1"/>
</dbReference>
<dbReference type="EMBL" id="LIZX01000261">
    <property type="protein sequence ID" value="KPJ62654.1"/>
    <property type="molecule type" value="Genomic_DNA"/>
</dbReference>
<dbReference type="AlphaFoldDB" id="A0A0S7XJJ5"/>
<dbReference type="PROSITE" id="PS51766">
    <property type="entry name" value="DOCKERIN"/>
    <property type="match status" value="1"/>
</dbReference>
<evidence type="ECO:0000259" key="1">
    <source>
        <dbReference type="PROSITE" id="PS51766"/>
    </source>
</evidence>
<dbReference type="GO" id="GO:0000272">
    <property type="term" value="P:polysaccharide catabolic process"/>
    <property type="evidence" value="ECO:0007669"/>
    <property type="project" value="InterPro"/>
</dbReference>
<comment type="caution">
    <text evidence="2">The sequence shown here is derived from an EMBL/GenBank/DDBJ whole genome shotgun (WGS) entry which is preliminary data.</text>
</comment>
<gene>
    <name evidence="2" type="ORF">AMJ44_15335</name>
</gene>
<organism evidence="2 3">
    <name type="scientific">candidate division WOR-1 bacterium DG_54_3</name>
    <dbReference type="NCBI Taxonomy" id="1703775"/>
    <lineage>
        <taxon>Bacteria</taxon>
        <taxon>Bacillati</taxon>
        <taxon>Saganbacteria</taxon>
    </lineage>
</organism>
<dbReference type="GO" id="GO:0004553">
    <property type="term" value="F:hydrolase activity, hydrolyzing O-glycosyl compounds"/>
    <property type="evidence" value="ECO:0007669"/>
    <property type="project" value="InterPro"/>
</dbReference>
<sequence>PTDSSILTFHTDASTPPGTSTVIITGTEMPQRKDGIEHSTQVVLIVPPPDFTIEVKPETLAVNPGDTVDCDVILESIYGFSSPCTLTLEEDSLPANTTYNFDPATVVPTDSSILTFYTDVSTPPGIRTIVITGSEMTRGNKGIEHSTQVVLIVAPPRIEVTSPNGDEHWCVDKTQEITWSSEGVPVPFVKIEYSVNGGTGWETIAESTDNDGTYAWTIPDTPSDSCLVRVSDAEDGDPWDESDHFFAIFLAGDADGNGKVDIGDPIYLINYLFQSGLPPAPFEAGDVNLDETVNIADLIYLLIYLFSVTHYYTQSPIKAGFEFIRLYWGFAFPDGSPSSSLKTQNSCGREDG</sequence>
<evidence type="ECO:0000313" key="2">
    <source>
        <dbReference type="EMBL" id="KPJ62654.1"/>
    </source>
</evidence>
<dbReference type="InterPro" id="IPR002105">
    <property type="entry name" value="Dockerin_1_rpt"/>
</dbReference>
<proteinExistence type="predicted"/>